<sequence>MKKKAKDTNDTPQNILCDVASGCSRSAAGQMPNSAALKKTIRRTRAQVSHVPVVPSSLNELDLPAVYCKTEKGADFLLYDSGSTSSNDRILVFGTNENLNFLQNSKHWFADGTFKTSPNLFTQLYTIHAIVKNENVPVLFALLPSKIDYFEDTWIGRIARNGRRREPLFPIEMWNCFSSVVDGLPKTNNSIEGWHRHFSSLLGAHHPSVWKCIKFIKKEQSYSEGKMEQLVAGREGKKKLRKYEDCADRISRIVERLRQ</sequence>
<dbReference type="Proteomes" id="UP000827092">
    <property type="component" value="Unassembled WGS sequence"/>
</dbReference>
<name>A0AAV6TP44_9ARAC</name>
<evidence type="ECO:0000313" key="2">
    <source>
        <dbReference type="Proteomes" id="UP000827092"/>
    </source>
</evidence>
<gene>
    <name evidence="1" type="ORF">JTE90_015533</name>
</gene>
<dbReference type="PANTHER" id="PTHR47160">
    <property type="entry name" value="PUTATIVE-RELATED"/>
    <property type="match status" value="1"/>
</dbReference>
<keyword evidence="2" id="KW-1185">Reference proteome</keyword>
<dbReference type="PANTHER" id="PTHR47160:SF5">
    <property type="entry name" value="MULE TRANSPOSASE DOMAIN-CONTAINING PROTEIN"/>
    <property type="match status" value="1"/>
</dbReference>
<proteinExistence type="predicted"/>
<protein>
    <recommendedName>
        <fullName evidence="3">MULE transposase domain-containing protein</fullName>
    </recommendedName>
</protein>
<evidence type="ECO:0008006" key="3">
    <source>
        <dbReference type="Google" id="ProtNLM"/>
    </source>
</evidence>
<comment type="caution">
    <text evidence="1">The sequence shown here is derived from an EMBL/GenBank/DDBJ whole genome shotgun (WGS) entry which is preliminary data.</text>
</comment>
<reference evidence="1 2" key="1">
    <citation type="journal article" date="2022" name="Nat. Ecol. Evol.">
        <title>A masculinizing supergene underlies an exaggerated male reproductive morph in a spider.</title>
        <authorList>
            <person name="Hendrickx F."/>
            <person name="De Corte Z."/>
            <person name="Sonet G."/>
            <person name="Van Belleghem S.M."/>
            <person name="Kostlbacher S."/>
            <person name="Vangestel C."/>
        </authorList>
    </citation>
    <scope>NUCLEOTIDE SEQUENCE [LARGE SCALE GENOMIC DNA]</scope>
    <source>
        <strain evidence="1">W744_W776</strain>
    </source>
</reference>
<organism evidence="1 2">
    <name type="scientific">Oedothorax gibbosus</name>
    <dbReference type="NCBI Taxonomy" id="931172"/>
    <lineage>
        <taxon>Eukaryota</taxon>
        <taxon>Metazoa</taxon>
        <taxon>Ecdysozoa</taxon>
        <taxon>Arthropoda</taxon>
        <taxon>Chelicerata</taxon>
        <taxon>Arachnida</taxon>
        <taxon>Araneae</taxon>
        <taxon>Araneomorphae</taxon>
        <taxon>Entelegynae</taxon>
        <taxon>Araneoidea</taxon>
        <taxon>Linyphiidae</taxon>
        <taxon>Erigoninae</taxon>
        <taxon>Oedothorax</taxon>
    </lineage>
</organism>
<accession>A0AAV6TP44</accession>
<dbReference type="EMBL" id="JAFNEN010001831">
    <property type="protein sequence ID" value="KAG8173372.1"/>
    <property type="molecule type" value="Genomic_DNA"/>
</dbReference>
<dbReference type="AlphaFoldDB" id="A0AAV6TP44"/>
<evidence type="ECO:0000313" key="1">
    <source>
        <dbReference type="EMBL" id="KAG8173372.1"/>
    </source>
</evidence>